<keyword evidence="2" id="KW-1133">Transmembrane helix</keyword>
<dbReference type="AlphaFoldDB" id="A0A4Y7TP23"/>
<gene>
    <name evidence="3" type="ORF">FA13DRAFT_1333384</name>
</gene>
<accession>A0A4Y7TP23</accession>
<evidence type="ECO:0000313" key="4">
    <source>
        <dbReference type="Proteomes" id="UP000298030"/>
    </source>
</evidence>
<evidence type="ECO:0000256" key="2">
    <source>
        <dbReference type="SAM" id="Phobius"/>
    </source>
</evidence>
<feature type="transmembrane region" description="Helical" evidence="2">
    <location>
        <begin position="251"/>
        <end position="269"/>
    </location>
</feature>
<sequence>MVKGGEERIRACVSFFCGSGELVEDASWRLLCRASLAGKQGDGERLRLVAVRHSLMARRGVRCDAMQGPLPPPLPLPPSSESSVPSPPPSASANHTHGTPAYVGEAGSRTAPPPPLSRPSASLAQVGCRSSGLPAAQFSVRPLLPLTPAKGVRRTSLSHPLSVKLPMPLSCLQASASSAPARPSVKFQPMHTRTNQPIQPFVHIPPHPPIDIPHLAFVHPIFLFHVLTFLPTVGLLVLVLVLVLKSVHYRLCFLEVPFLFSLLFLFHDTTGTTPAVLRVPSVHLFHIFTFLPLHITSGLHRTVQRIVCISPPSDAWLIQPFWLFHFASLVFHFTLLYFASFFGFGFILVLAFTFISLRGSGGAWTGRTTWFRGAWPVQEA</sequence>
<feature type="region of interest" description="Disordered" evidence="1">
    <location>
        <begin position="63"/>
        <end position="124"/>
    </location>
</feature>
<evidence type="ECO:0000313" key="3">
    <source>
        <dbReference type="EMBL" id="TEB35312.1"/>
    </source>
</evidence>
<organism evidence="3 4">
    <name type="scientific">Coprinellus micaceus</name>
    <name type="common">Glistening ink-cap mushroom</name>
    <name type="synonym">Coprinus micaceus</name>
    <dbReference type="NCBI Taxonomy" id="71717"/>
    <lineage>
        <taxon>Eukaryota</taxon>
        <taxon>Fungi</taxon>
        <taxon>Dikarya</taxon>
        <taxon>Basidiomycota</taxon>
        <taxon>Agaricomycotina</taxon>
        <taxon>Agaricomycetes</taxon>
        <taxon>Agaricomycetidae</taxon>
        <taxon>Agaricales</taxon>
        <taxon>Agaricineae</taxon>
        <taxon>Psathyrellaceae</taxon>
        <taxon>Coprinellus</taxon>
    </lineage>
</organism>
<feature type="compositionally biased region" description="Pro residues" evidence="1">
    <location>
        <begin position="69"/>
        <end position="78"/>
    </location>
</feature>
<dbReference type="Proteomes" id="UP000298030">
    <property type="component" value="Unassembled WGS sequence"/>
</dbReference>
<protein>
    <submittedName>
        <fullName evidence="3">Uncharacterized protein</fullName>
    </submittedName>
</protein>
<keyword evidence="2" id="KW-0472">Membrane</keyword>
<evidence type="ECO:0000256" key="1">
    <source>
        <dbReference type="SAM" id="MobiDB-lite"/>
    </source>
</evidence>
<name>A0A4Y7TP23_COPMI</name>
<feature type="transmembrane region" description="Helical" evidence="2">
    <location>
        <begin position="222"/>
        <end position="244"/>
    </location>
</feature>
<keyword evidence="2" id="KW-0812">Transmembrane</keyword>
<feature type="transmembrane region" description="Helical" evidence="2">
    <location>
        <begin position="337"/>
        <end position="357"/>
    </location>
</feature>
<dbReference type="EMBL" id="QPFP01000007">
    <property type="protein sequence ID" value="TEB35312.1"/>
    <property type="molecule type" value="Genomic_DNA"/>
</dbReference>
<keyword evidence="4" id="KW-1185">Reference proteome</keyword>
<proteinExistence type="predicted"/>
<comment type="caution">
    <text evidence="3">The sequence shown here is derived from an EMBL/GenBank/DDBJ whole genome shotgun (WGS) entry which is preliminary data.</text>
</comment>
<reference evidence="3 4" key="1">
    <citation type="journal article" date="2019" name="Nat. Ecol. Evol.">
        <title>Megaphylogeny resolves global patterns of mushroom evolution.</title>
        <authorList>
            <person name="Varga T."/>
            <person name="Krizsan K."/>
            <person name="Foldi C."/>
            <person name="Dima B."/>
            <person name="Sanchez-Garcia M."/>
            <person name="Sanchez-Ramirez S."/>
            <person name="Szollosi G.J."/>
            <person name="Szarkandi J.G."/>
            <person name="Papp V."/>
            <person name="Albert L."/>
            <person name="Andreopoulos W."/>
            <person name="Angelini C."/>
            <person name="Antonin V."/>
            <person name="Barry K.W."/>
            <person name="Bougher N.L."/>
            <person name="Buchanan P."/>
            <person name="Buyck B."/>
            <person name="Bense V."/>
            <person name="Catcheside P."/>
            <person name="Chovatia M."/>
            <person name="Cooper J."/>
            <person name="Damon W."/>
            <person name="Desjardin D."/>
            <person name="Finy P."/>
            <person name="Geml J."/>
            <person name="Haridas S."/>
            <person name="Hughes K."/>
            <person name="Justo A."/>
            <person name="Karasinski D."/>
            <person name="Kautmanova I."/>
            <person name="Kiss B."/>
            <person name="Kocsube S."/>
            <person name="Kotiranta H."/>
            <person name="LaButti K.M."/>
            <person name="Lechner B.E."/>
            <person name="Liimatainen K."/>
            <person name="Lipzen A."/>
            <person name="Lukacs Z."/>
            <person name="Mihaltcheva S."/>
            <person name="Morgado L.N."/>
            <person name="Niskanen T."/>
            <person name="Noordeloos M.E."/>
            <person name="Ohm R.A."/>
            <person name="Ortiz-Santana B."/>
            <person name="Ovrebo C."/>
            <person name="Racz N."/>
            <person name="Riley R."/>
            <person name="Savchenko A."/>
            <person name="Shiryaev A."/>
            <person name="Soop K."/>
            <person name="Spirin V."/>
            <person name="Szebenyi C."/>
            <person name="Tomsovsky M."/>
            <person name="Tulloss R.E."/>
            <person name="Uehling J."/>
            <person name="Grigoriev I.V."/>
            <person name="Vagvolgyi C."/>
            <person name="Papp T."/>
            <person name="Martin F.M."/>
            <person name="Miettinen O."/>
            <person name="Hibbett D.S."/>
            <person name="Nagy L.G."/>
        </authorList>
    </citation>
    <scope>NUCLEOTIDE SEQUENCE [LARGE SCALE GENOMIC DNA]</scope>
    <source>
        <strain evidence="3 4">FP101781</strain>
    </source>
</reference>